<accession>A0A3W1EDL1</accession>
<evidence type="ECO:0000313" key="2">
    <source>
        <dbReference type="EMBL" id="ECC1605339.1"/>
    </source>
</evidence>
<dbReference type="Proteomes" id="UP000839852">
    <property type="component" value="Unassembled WGS sequence"/>
</dbReference>
<dbReference type="EMBL" id="AAIIOQ010000030">
    <property type="protein sequence ID" value="ECE6362013.1"/>
    <property type="molecule type" value="Genomic_DNA"/>
</dbReference>
<dbReference type="EMBL" id="AAIAJV010000004">
    <property type="protein sequence ID" value="ECC1605339.1"/>
    <property type="molecule type" value="Genomic_DNA"/>
</dbReference>
<evidence type="ECO:0000313" key="4">
    <source>
        <dbReference type="EMBL" id="ECI4010109.1"/>
    </source>
</evidence>
<feature type="transmembrane region" description="Helical" evidence="1">
    <location>
        <begin position="74"/>
        <end position="99"/>
    </location>
</feature>
<sequence>MNVTSGVNAQIPLLPPSERCGEEKPVAEIVEFNAYGNKPRCLMCMGTTALFTGVFGGVCSTVVASVSSGITYKIALTVLGASFGMGGIGMMGICAGLYLSANGVRTRPAWP</sequence>
<name>A0A344R8F4_SALER</name>
<evidence type="ECO:0000256" key="1">
    <source>
        <dbReference type="SAM" id="Phobius"/>
    </source>
</evidence>
<protein>
    <recommendedName>
        <fullName evidence="5">Inner membrane protein</fullName>
    </recommendedName>
</protein>
<reference evidence="3" key="1">
    <citation type="submission" date="2018-06" db="EMBL/GenBank/DDBJ databases">
        <authorList>
            <person name="Ashton P.M."/>
            <person name="Dallman T."/>
            <person name="Nair S."/>
            <person name="De Pinna E."/>
            <person name="Peters T."/>
            <person name="Grant K."/>
        </authorList>
    </citation>
    <scope>NUCLEOTIDE SEQUENCE [LARGE SCALE GENOMIC DNA]</scope>
    <source>
        <strain evidence="4">275803</strain>
        <strain evidence="3">319688</strain>
        <strain evidence="2">646013</strain>
    </source>
</reference>
<comment type="caution">
    <text evidence="3">The sequence shown here is derived from an EMBL/GenBank/DDBJ whole genome shotgun (WGS) entry which is preliminary data.</text>
</comment>
<organism evidence="3">
    <name type="scientific">Salmonella enterica subsp. salamae</name>
    <dbReference type="NCBI Taxonomy" id="59202"/>
    <lineage>
        <taxon>Bacteria</taxon>
        <taxon>Pseudomonadati</taxon>
        <taxon>Pseudomonadota</taxon>
        <taxon>Gammaproteobacteria</taxon>
        <taxon>Enterobacterales</taxon>
        <taxon>Enterobacteriaceae</taxon>
        <taxon>Salmonella</taxon>
    </lineage>
</organism>
<dbReference type="Proteomes" id="UP000839598">
    <property type="component" value="Unassembled WGS sequence"/>
</dbReference>
<dbReference type="AlphaFoldDB" id="A0A344R8F4"/>
<keyword evidence="1" id="KW-1133">Transmembrane helix</keyword>
<dbReference type="EMBL" id="AAIVAV010000012">
    <property type="protein sequence ID" value="ECI4010109.1"/>
    <property type="molecule type" value="Genomic_DNA"/>
</dbReference>
<feature type="transmembrane region" description="Helical" evidence="1">
    <location>
        <begin position="48"/>
        <end position="68"/>
    </location>
</feature>
<keyword evidence="1" id="KW-0472">Membrane</keyword>
<evidence type="ECO:0008006" key="5">
    <source>
        <dbReference type="Google" id="ProtNLM"/>
    </source>
</evidence>
<gene>
    <name evidence="4" type="ORF">DN310_12405</name>
    <name evidence="3" type="ORF">DPA05_20540</name>
    <name evidence="2" type="ORF">FNI14_05020</name>
</gene>
<accession>A0A344R8F4</accession>
<proteinExistence type="predicted"/>
<keyword evidence="1" id="KW-0812">Transmembrane</keyword>
<evidence type="ECO:0000313" key="3">
    <source>
        <dbReference type="EMBL" id="ECE6362013.1"/>
    </source>
</evidence>